<reference evidence="2 3" key="1">
    <citation type="submission" date="2010-12" db="EMBL/GenBank/DDBJ databases">
        <title>Complete sequence of Ethanoligenens harbinense YUAN-3.</title>
        <authorList>
            <person name="Lucas S."/>
            <person name="Copeland A."/>
            <person name="Lapidus A."/>
            <person name="Cheng J.-F."/>
            <person name="Bruce D."/>
            <person name="Goodwin L."/>
            <person name="Pitluck S."/>
            <person name="Chertkov O."/>
            <person name="Misra M."/>
            <person name="Detter J.C."/>
            <person name="Han C."/>
            <person name="Tapia R."/>
            <person name="Land M."/>
            <person name="Hauser L."/>
            <person name="Jeffries C."/>
            <person name="Kyrpides N."/>
            <person name="Ivanova N."/>
            <person name="Mikhailova N."/>
            <person name="Wang A."/>
            <person name="Mouttaki H."/>
            <person name="He Z."/>
            <person name="Zhou J."/>
            <person name="Hemme C.L."/>
            <person name="Woyke T."/>
        </authorList>
    </citation>
    <scope>NUCLEOTIDE SEQUENCE [LARGE SCALE GENOMIC DNA]</scope>
    <source>
        <strain evidence="3">DSM 18485 / JCM 12961 / CGMCC 1.5033 / YUAN-3</strain>
    </source>
</reference>
<keyword evidence="3" id="KW-1185">Reference proteome</keyword>
<dbReference type="GO" id="GO:0005524">
    <property type="term" value="F:ATP binding"/>
    <property type="evidence" value="ECO:0007669"/>
    <property type="project" value="TreeGrafter"/>
</dbReference>
<dbReference type="PROSITE" id="PS51343">
    <property type="entry name" value="PII_GLNB_DOM"/>
    <property type="match status" value="1"/>
</dbReference>
<protein>
    <submittedName>
        <fullName evidence="2">Nitrogen regulatory protein P-II</fullName>
    </submittedName>
</protein>
<dbReference type="KEGG" id="eha:Ethha_2404"/>
<dbReference type="InterPro" id="IPR017918">
    <property type="entry name" value="N-reg_PII_CS"/>
</dbReference>
<dbReference type="InterPro" id="IPR011322">
    <property type="entry name" value="N-reg_PII-like_a/b"/>
</dbReference>
<dbReference type="Gene3D" id="3.30.70.120">
    <property type="match status" value="1"/>
</dbReference>
<dbReference type="STRING" id="663278.Ethha_2404"/>
<dbReference type="PRINTS" id="PR00340">
    <property type="entry name" value="PIIGLNB"/>
</dbReference>
<sequence length="118" mass="12976">MKKAVVILRPNMYTQTKRVLEQEGFSSFSAASVHGCGKKAIPMSAADNSVASSDNTAHRFVAKKMLIVYIRDEDEEPFVRAIFSVNSTGNAGDGKIFIIPVSRVVRIRTNETDENALL</sequence>
<evidence type="ECO:0000313" key="2">
    <source>
        <dbReference type="EMBL" id="ADU27902.1"/>
    </source>
</evidence>
<dbReference type="SUPFAM" id="SSF54913">
    <property type="entry name" value="GlnB-like"/>
    <property type="match status" value="1"/>
</dbReference>
<gene>
    <name evidence="2" type="ordered locus">Ethha_2404</name>
</gene>
<dbReference type="InterPro" id="IPR015867">
    <property type="entry name" value="N-reg_PII/ATP_PRibTrfase_C"/>
</dbReference>
<dbReference type="InterPro" id="IPR002187">
    <property type="entry name" value="N-reg_PII"/>
</dbReference>
<dbReference type="AlphaFoldDB" id="E6U589"/>
<evidence type="ECO:0000313" key="3">
    <source>
        <dbReference type="Proteomes" id="UP000001551"/>
    </source>
</evidence>
<dbReference type="HOGENOM" id="CLU_082268_0_1_9"/>
<dbReference type="PROSITE" id="PS00638">
    <property type="entry name" value="PII_GLNB_CTER"/>
    <property type="match status" value="1"/>
</dbReference>
<proteinExistence type="inferred from homology"/>
<dbReference type="Pfam" id="PF00543">
    <property type="entry name" value="P-II"/>
    <property type="match status" value="1"/>
</dbReference>
<name>E6U589_ETHHY</name>
<dbReference type="PANTHER" id="PTHR30115:SF11">
    <property type="entry name" value="NITROGEN REGULATORY PROTEIN P-II HOMOLOG"/>
    <property type="match status" value="1"/>
</dbReference>
<dbReference type="GO" id="GO:0005829">
    <property type="term" value="C:cytosol"/>
    <property type="evidence" value="ECO:0007669"/>
    <property type="project" value="TreeGrafter"/>
</dbReference>
<dbReference type="eggNOG" id="COG0347">
    <property type="taxonomic scope" value="Bacteria"/>
</dbReference>
<accession>E6U589</accession>
<dbReference type="RefSeq" id="WP_013486248.1">
    <property type="nucleotide sequence ID" value="NC_014828.1"/>
</dbReference>
<comment type="similarity">
    <text evidence="1">Belongs to the P(II) protein family.</text>
</comment>
<dbReference type="EMBL" id="CP002400">
    <property type="protein sequence ID" value="ADU27902.1"/>
    <property type="molecule type" value="Genomic_DNA"/>
</dbReference>
<dbReference type="PANTHER" id="PTHR30115">
    <property type="entry name" value="NITROGEN REGULATORY PROTEIN P-II"/>
    <property type="match status" value="1"/>
</dbReference>
<dbReference type="GO" id="GO:0030234">
    <property type="term" value="F:enzyme regulator activity"/>
    <property type="evidence" value="ECO:0007669"/>
    <property type="project" value="InterPro"/>
</dbReference>
<dbReference type="Proteomes" id="UP000001551">
    <property type="component" value="Chromosome"/>
</dbReference>
<dbReference type="SMART" id="SM00938">
    <property type="entry name" value="P-II"/>
    <property type="match status" value="1"/>
</dbReference>
<evidence type="ECO:0000256" key="1">
    <source>
        <dbReference type="RuleBase" id="RU003936"/>
    </source>
</evidence>
<organism evidence="2 3">
    <name type="scientific">Ethanoligenens harbinense (strain DSM 18485 / JCM 12961 / CGMCC 1.5033 / YUAN-3)</name>
    <dbReference type="NCBI Taxonomy" id="663278"/>
    <lineage>
        <taxon>Bacteria</taxon>
        <taxon>Bacillati</taxon>
        <taxon>Bacillota</taxon>
        <taxon>Clostridia</taxon>
        <taxon>Eubacteriales</taxon>
        <taxon>Oscillospiraceae</taxon>
        <taxon>Ethanoligenens</taxon>
    </lineage>
</organism>
<dbReference type="GO" id="GO:0006808">
    <property type="term" value="P:regulation of nitrogen utilization"/>
    <property type="evidence" value="ECO:0007669"/>
    <property type="project" value="InterPro"/>
</dbReference>